<evidence type="ECO:0000256" key="3">
    <source>
        <dbReference type="ARBA" id="ARBA00022490"/>
    </source>
</evidence>
<protein>
    <submittedName>
        <fullName evidence="7">DNA-binding protein</fullName>
    </submittedName>
</protein>
<dbReference type="RefSeq" id="WP_087633764.1">
    <property type="nucleotide sequence ID" value="NZ_FCNZ02000053.1"/>
</dbReference>
<feature type="region of interest" description="Disordered" evidence="5">
    <location>
        <begin position="273"/>
        <end position="303"/>
    </location>
</feature>
<keyword evidence="3" id="KW-0963">Cytoplasm</keyword>
<dbReference type="SMART" id="SM00528">
    <property type="entry name" value="HNS"/>
    <property type="match status" value="2"/>
</dbReference>
<keyword evidence="8" id="KW-1185">Reference proteome</keyword>
<sequence length="303" mass="31095">MATLEQIQGKMKRLQAQAQALIAKQAQTALTDIQKLMAQHGLTTADIAAHTSTKKRPGRPAGAPSVKVTRNKAAARSTASSSPKGKLPPKYRDPKTGATWSGHARPPAWIAKVRDRTKFLIDGGGAAFAANGVGKTKAALKKTSATARTVAGKGQGKGSLGAKYRDPKTGATWSGHARAPAWIANVKDRTKFLIDGVGDAAASGAVTKKAAAKKAVAKKAGAAKNAATARNLSVKKTAKEAPVVRAKRLAGKKTAKPAVKKVAKSMVASRKAVAPKKTITASEATAAPVPATVPETANATAIQ</sequence>
<keyword evidence="4 7" id="KW-0238">DNA-binding</keyword>
<dbReference type="InterPro" id="IPR027444">
    <property type="entry name" value="H-NS_C_dom"/>
</dbReference>
<dbReference type="Proteomes" id="UP000054717">
    <property type="component" value="Unassembled WGS sequence"/>
</dbReference>
<evidence type="ECO:0000313" key="8">
    <source>
        <dbReference type="Proteomes" id="UP000054717"/>
    </source>
</evidence>
<dbReference type="GO" id="GO:0009295">
    <property type="term" value="C:nucleoid"/>
    <property type="evidence" value="ECO:0007669"/>
    <property type="project" value="UniProtKB-SubCell"/>
</dbReference>
<dbReference type="PANTHER" id="PTHR38097">
    <property type="match status" value="1"/>
</dbReference>
<proteinExistence type="inferred from homology"/>
<feature type="domain" description="DNA-binding protein H-NS-like C-terminal" evidence="6">
    <location>
        <begin position="81"/>
        <end position="121"/>
    </location>
</feature>
<evidence type="ECO:0000256" key="4">
    <source>
        <dbReference type="ARBA" id="ARBA00023125"/>
    </source>
</evidence>
<dbReference type="PANTHER" id="PTHR38097:SF2">
    <property type="entry name" value="DNA-BINDING PROTEIN STPA"/>
    <property type="match status" value="1"/>
</dbReference>
<dbReference type="AlphaFoldDB" id="A0A158KGM5"/>
<gene>
    <name evidence="7" type="ORF">AWB66_06079</name>
</gene>
<accession>A0A158KGM5</accession>
<feature type="region of interest" description="Disordered" evidence="5">
    <location>
        <begin position="150"/>
        <end position="174"/>
    </location>
</feature>
<evidence type="ECO:0000313" key="7">
    <source>
        <dbReference type="EMBL" id="SAL79591.1"/>
    </source>
</evidence>
<dbReference type="Pfam" id="PF00816">
    <property type="entry name" value="Histone_HNS"/>
    <property type="match status" value="2"/>
</dbReference>
<comment type="caution">
    <text evidence="7">The sequence shown here is derived from an EMBL/GenBank/DDBJ whole genome shotgun (WGS) entry which is preliminary data.</text>
</comment>
<comment type="subcellular location">
    <subcellularLocation>
        <location evidence="1">Cytoplasm</location>
        <location evidence="1">Nucleoid</location>
    </subcellularLocation>
</comment>
<evidence type="ECO:0000259" key="6">
    <source>
        <dbReference type="SMART" id="SM00528"/>
    </source>
</evidence>
<dbReference type="Gene3D" id="4.10.430.30">
    <property type="match status" value="2"/>
</dbReference>
<feature type="compositionally biased region" description="Low complexity" evidence="5">
    <location>
        <begin position="280"/>
        <end position="303"/>
    </location>
</feature>
<evidence type="ECO:0000256" key="5">
    <source>
        <dbReference type="SAM" id="MobiDB-lite"/>
    </source>
</evidence>
<dbReference type="SUPFAM" id="SSF81273">
    <property type="entry name" value="H-NS histone-like proteins"/>
    <property type="match status" value="2"/>
</dbReference>
<organism evidence="7 8">
    <name type="scientific">Caballeronia telluris</name>
    <dbReference type="NCBI Taxonomy" id="326475"/>
    <lineage>
        <taxon>Bacteria</taxon>
        <taxon>Pseudomonadati</taxon>
        <taxon>Pseudomonadota</taxon>
        <taxon>Betaproteobacteria</taxon>
        <taxon>Burkholderiales</taxon>
        <taxon>Burkholderiaceae</taxon>
        <taxon>Caballeronia</taxon>
    </lineage>
</organism>
<name>A0A158KGM5_9BURK</name>
<dbReference type="GO" id="GO:0003677">
    <property type="term" value="F:DNA binding"/>
    <property type="evidence" value="ECO:0007669"/>
    <property type="project" value="UniProtKB-KW"/>
</dbReference>
<dbReference type="EMBL" id="FCNZ02000053">
    <property type="protein sequence ID" value="SAL79591.1"/>
    <property type="molecule type" value="Genomic_DNA"/>
</dbReference>
<reference evidence="7" key="1">
    <citation type="submission" date="2016-01" db="EMBL/GenBank/DDBJ databases">
        <authorList>
            <person name="Peeters Charlotte."/>
        </authorList>
    </citation>
    <scope>NUCLEOTIDE SEQUENCE</scope>
    <source>
        <strain evidence="7">LMG 22936</strain>
    </source>
</reference>
<feature type="domain" description="DNA-binding protein H-NS-like C-terminal" evidence="6">
    <location>
        <begin position="154"/>
        <end position="194"/>
    </location>
</feature>
<feature type="region of interest" description="Disordered" evidence="5">
    <location>
        <begin position="49"/>
        <end position="103"/>
    </location>
</feature>
<evidence type="ECO:0000256" key="2">
    <source>
        <dbReference type="ARBA" id="ARBA00010610"/>
    </source>
</evidence>
<comment type="similarity">
    <text evidence="2">Belongs to the histone-like protein H-NS family.</text>
</comment>
<evidence type="ECO:0000256" key="1">
    <source>
        <dbReference type="ARBA" id="ARBA00004453"/>
    </source>
</evidence>
<dbReference type="STRING" id="326475.AWB66_06079"/>